<name>A0ABS3W3T2_9BACL</name>
<dbReference type="Proteomes" id="UP000670947">
    <property type="component" value="Unassembled WGS sequence"/>
</dbReference>
<keyword evidence="3" id="KW-1185">Reference proteome</keyword>
<feature type="domain" description="Cupin type-2" evidence="1">
    <location>
        <begin position="43"/>
        <end position="99"/>
    </location>
</feature>
<evidence type="ECO:0000259" key="1">
    <source>
        <dbReference type="Pfam" id="PF07883"/>
    </source>
</evidence>
<dbReference type="InterPro" id="IPR014710">
    <property type="entry name" value="RmlC-like_jellyroll"/>
</dbReference>
<gene>
    <name evidence="2" type="ORF">I8J29_02100</name>
</gene>
<organism evidence="2 3">
    <name type="scientific">Paenibacillus artemisiicola</name>
    <dbReference type="NCBI Taxonomy" id="1172618"/>
    <lineage>
        <taxon>Bacteria</taxon>
        <taxon>Bacillati</taxon>
        <taxon>Bacillota</taxon>
        <taxon>Bacilli</taxon>
        <taxon>Bacillales</taxon>
        <taxon>Paenibacillaceae</taxon>
        <taxon>Paenibacillus</taxon>
    </lineage>
</organism>
<accession>A0ABS3W3T2</accession>
<dbReference type="InterPro" id="IPR053146">
    <property type="entry name" value="QDO-like"/>
</dbReference>
<dbReference type="Pfam" id="PF07883">
    <property type="entry name" value="Cupin_2"/>
    <property type="match status" value="1"/>
</dbReference>
<sequence>MANASHAIVNPHSGQRMIFRKTGKDTNGEMVEIESFNPSSAQREPMHIHPKQMSSCEVLAGIVHFHADGKTHVLKAGDKLEIPAGVPHYFWNEDPEEAHTIQRFYPALDIDGFFASYFALARTVKIGKSGTPSLLRMARPALHYRNEIRIVNPPWPVQRALFSVLAPIAGMLGYPKTYT</sequence>
<dbReference type="EMBL" id="JAGGDJ010000001">
    <property type="protein sequence ID" value="MBO7742971.1"/>
    <property type="molecule type" value="Genomic_DNA"/>
</dbReference>
<reference evidence="2 3" key="1">
    <citation type="submission" date="2021-03" db="EMBL/GenBank/DDBJ databases">
        <title>Paenibacillus artemisicola MWE-103 whole genome sequence.</title>
        <authorList>
            <person name="Ham Y.J."/>
        </authorList>
    </citation>
    <scope>NUCLEOTIDE SEQUENCE [LARGE SCALE GENOMIC DNA]</scope>
    <source>
        <strain evidence="2 3">MWE-103</strain>
    </source>
</reference>
<dbReference type="SUPFAM" id="SSF51182">
    <property type="entry name" value="RmlC-like cupins"/>
    <property type="match status" value="1"/>
</dbReference>
<dbReference type="RefSeq" id="WP_208845921.1">
    <property type="nucleotide sequence ID" value="NZ_JAGGDJ010000001.1"/>
</dbReference>
<comment type="caution">
    <text evidence="2">The sequence shown here is derived from an EMBL/GenBank/DDBJ whole genome shotgun (WGS) entry which is preliminary data.</text>
</comment>
<dbReference type="Gene3D" id="2.60.120.10">
    <property type="entry name" value="Jelly Rolls"/>
    <property type="match status" value="1"/>
</dbReference>
<dbReference type="InterPro" id="IPR011051">
    <property type="entry name" value="RmlC_Cupin_sf"/>
</dbReference>
<proteinExistence type="predicted"/>
<dbReference type="InterPro" id="IPR013096">
    <property type="entry name" value="Cupin_2"/>
</dbReference>
<dbReference type="PANTHER" id="PTHR36440">
    <property type="entry name" value="PUTATIVE (AFU_ORTHOLOGUE AFUA_8G07350)-RELATED"/>
    <property type="match status" value="1"/>
</dbReference>
<dbReference type="PANTHER" id="PTHR36440:SF1">
    <property type="entry name" value="PUTATIVE (AFU_ORTHOLOGUE AFUA_8G07350)-RELATED"/>
    <property type="match status" value="1"/>
</dbReference>
<evidence type="ECO:0000313" key="2">
    <source>
        <dbReference type="EMBL" id="MBO7742971.1"/>
    </source>
</evidence>
<evidence type="ECO:0000313" key="3">
    <source>
        <dbReference type="Proteomes" id="UP000670947"/>
    </source>
</evidence>
<protein>
    <submittedName>
        <fullName evidence="2">Cupin domain-containing protein</fullName>
    </submittedName>
</protein>